<keyword evidence="4" id="KW-1185">Reference proteome</keyword>
<dbReference type="InterPro" id="IPR052893">
    <property type="entry name" value="TCS_response_regulator"/>
</dbReference>
<dbReference type="Proteomes" id="UP001179361">
    <property type="component" value="Unassembled WGS sequence"/>
</dbReference>
<dbReference type="Pfam" id="PF00072">
    <property type="entry name" value="Response_reg"/>
    <property type="match status" value="1"/>
</dbReference>
<dbReference type="PANTHER" id="PTHR44520:SF2">
    <property type="entry name" value="RESPONSE REGULATOR RCP1"/>
    <property type="match status" value="1"/>
</dbReference>
<dbReference type="InterPro" id="IPR011006">
    <property type="entry name" value="CheY-like_superfamily"/>
</dbReference>
<dbReference type="SMART" id="SM00448">
    <property type="entry name" value="REC"/>
    <property type="match status" value="1"/>
</dbReference>
<name>A0ABS8Q198_9BURK</name>
<feature type="modified residue" description="4-aspartylphosphate" evidence="1">
    <location>
        <position position="54"/>
    </location>
</feature>
<keyword evidence="1" id="KW-0597">Phosphoprotein</keyword>
<protein>
    <submittedName>
        <fullName evidence="3">Response regulator</fullName>
    </submittedName>
</protein>
<accession>A0ABS8Q198</accession>
<evidence type="ECO:0000313" key="4">
    <source>
        <dbReference type="Proteomes" id="UP001179361"/>
    </source>
</evidence>
<dbReference type="PANTHER" id="PTHR44520">
    <property type="entry name" value="RESPONSE REGULATOR RCP1-RELATED"/>
    <property type="match status" value="1"/>
</dbReference>
<evidence type="ECO:0000313" key="3">
    <source>
        <dbReference type="EMBL" id="MCD2515349.1"/>
    </source>
</evidence>
<comment type="caution">
    <text evidence="3">The sequence shown here is derived from an EMBL/GenBank/DDBJ whole genome shotgun (WGS) entry which is preliminary data.</text>
</comment>
<proteinExistence type="predicted"/>
<reference evidence="3" key="1">
    <citation type="submission" date="2021-11" db="EMBL/GenBank/DDBJ databases">
        <title>The complete genome of Massilia sp sp. G4R7.</title>
        <authorList>
            <person name="Liu L."/>
            <person name="Yue J."/>
            <person name="Yuan J."/>
            <person name="Yang F."/>
            <person name="Li L."/>
        </authorList>
    </citation>
    <scope>NUCLEOTIDE SEQUENCE</scope>
    <source>
        <strain evidence="3">G4R7</strain>
    </source>
</reference>
<sequence length="126" mass="13957">MLKILLVDDANVDVMLTSIALESCAIPHQLSVAHDGAEAYEILLERRIDLLLLDIKMPRVNGFDLLEKLRSAGRPPISTIILSGSGLEADRLRAHHLGAIEYIQKAVDFSAFKHELRGAMQKHGFC</sequence>
<dbReference type="RefSeq" id="WP_231056659.1">
    <property type="nucleotide sequence ID" value="NZ_JAJNOC010000001.1"/>
</dbReference>
<evidence type="ECO:0000259" key="2">
    <source>
        <dbReference type="PROSITE" id="PS50110"/>
    </source>
</evidence>
<gene>
    <name evidence="3" type="ORF">LQ564_03370</name>
</gene>
<organism evidence="3 4">
    <name type="scientific">Massilia phyllostachyos</name>
    <dbReference type="NCBI Taxonomy" id="2898585"/>
    <lineage>
        <taxon>Bacteria</taxon>
        <taxon>Pseudomonadati</taxon>
        <taxon>Pseudomonadota</taxon>
        <taxon>Betaproteobacteria</taxon>
        <taxon>Burkholderiales</taxon>
        <taxon>Oxalobacteraceae</taxon>
        <taxon>Telluria group</taxon>
        <taxon>Massilia</taxon>
    </lineage>
</organism>
<dbReference type="EMBL" id="JAJNOC010000001">
    <property type="protein sequence ID" value="MCD2515349.1"/>
    <property type="molecule type" value="Genomic_DNA"/>
</dbReference>
<feature type="domain" description="Response regulatory" evidence="2">
    <location>
        <begin position="3"/>
        <end position="120"/>
    </location>
</feature>
<dbReference type="Gene3D" id="3.40.50.2300">
    <property type="match status" value="1"/>
</dbReference>
<evidence type="ECO:0000256" key="1">
    <source>
        <dbReference type="PROSITE-ProRule" id="PRU00169"/>
    </source>
</evidence>
<dbReference type="InterPro" id="IPR001789">
    <property type="entry name" value="Sig_transdc_resp-reg_receiver"/>
</dbReference>
<dbReference type="PROSITE" id="PS50110">
    <property type="entry name" value="RESPONSE_REGULATORY"/>
    <property type="match status" value="1"/>
</dbReference>
<dbReference type="SUPFAM" id="SSF52172">
    <property type="entry name" value="CheY-like"/>
    <property type="match status" value="1"/>
</dbReference>